<evidence type="ECO:0000313" key="3">
    <source>
        <dbReference type="EMBL" id="SEK15181.1"/>
    </source>
</evidence>
<dbReference type="Proteomes" id="UP000183529">
    <property type="component" value="Unassembled WGS sequence"/>
</dbReference>
<dbReference type="EMBL" id="FNZM01000034">
    <property type="protein sequence ID" value="SEK15181.1"/>
    <property type="molecule type" value="Genomic_DNA"/>
</dbReference>
<dbReference type="Proteomes" id="UP000247515">
    <property type="component" value="Unassembled WGS sequence"/>
</dbReference>
<reference evidence="3 4" key="1">
    <citation type="submission" date="2016-10" db="EMBL/GenBank/DDBJ databases">
        <authorList>
            <person name="Varghese N."/>
            <person name="Submissions S."/>
        </authorList>
    </citation>
    <scope>NUCLEOTIDE SEQUENCE [LARGE SCALE GENOMIC DNA]</scope>
    <source>
        <strain evidence="3 4">LMG 22274</strain>
    </source>
</reference>
<dbReference type="GO" id="GO:0016747">
    <property type="term" value="F:acyltransferase activity, transferring groups other than amino-acyl groups"/>
    <property type="evidence" value="ECO:0007669"/>
    <property type="project" value="InterPro"/>
</dbReference>
<dbReference type="SUPFAM" id="SSF55729">
    <property type="entry name" value="Acyl-CoA N-acyltransferases (Nat)"/>
    <property type="match status" value="1"/>
</dbReference>
<dbReference type="InterPro" id="IPR041496">
    <property type="entry name" value="YitH/HolE_GNAT"/>
</dbReference>
<evidence type="ECO:0000313" key="2">
    <source>
        <dbReference type="EMBL" id="PXX05210.1"/>
    </source>
</evidence>
<dbReference type="PANTHER" id="PTHR47237:SF2">
    <property type="entry name" value="BLL4206 PROTEIN"/>
    <property type="match status" value="1"/>
</dbReference>
<reference evidence="2 5" key="2">
    <citation type="submission" date="2018-05" db="EMBL/GenBank/DDBJ databases">
        <title>Genomic Encyclopedia of Type Strains, Phase IV (KMG-V): Genome sequencing to study the core and pangenomes of soil and plant-associated prokaryotes.</title>
        <authorList>
            <person name="Whitman W."/>
        </authorList>
    </citation>
    <scope>NUCLEOTIDE SEQUENCE [LARGE SCALE GENOMIC DNA]</scope>
    <source>
        <strain evidence="2 5">SIr-6563</strain>
    </source>
</reference>
<keyword evidence="5" id="KW-1185">Reference proteome</keyword>
<dbReference type="GeneID" id="61306644"/>
<dbReference type="InterPro" id="IPR016181">
    <property type="entry name" value="Acyl_CoA_acyltransferase"/>
</dbReference>
<gene>
    <name evidence="2" type="ORF">C7400_1437</name>
    <name evidence="3" type="ORF">SAMN05216550_13442</name>
</gene>
<dbReference type="PANTHER" id="PTHR47237">
    <property type="entry name" value="SLL0310 PROTEIN"/>
    <property type="match status" value="1"/>
</dbReference>
<evidence type="ECO:0000313" key="4">
    <source>
        <dbReference type="Proteomes" id="UP000183529"/>
    </source>
</evidence>
<dbReference type="PROSITE" id="PS51186">
    <property type="entry name" value="GNAT"/>
    <property type="match status" value="1"/>
</dbReference>
<dbReference type="Gene3D" id="3.40.630.90">
    <property type="match status" value="1"/>
</dbReference>
<sequence length="297" mass="32140">MNDSNQHERVDAARFSLRDLCEADLPVAQQFSEEAGWPHRLSDWQSLSALGIGRVVMCDGQIASLGQIFVWDEHAASISLLVSDAAHRAGEAEAVLLRDLLERAGTRGVTVHAFGHWRHAVERLGFRESGAVLQYQGRPRSAPLIALPAGTRLRPANHADEAALCELDARANGMRRERLIAAWLDQHVQAIVLDSESSDEGIRGFAFLRRFGRGLLIGPVVASEPQLAQALIAHLCGKAAGKFVRLDAVEHYAVPIGAWFESLGLTCVNRVPKMTFGDAAHGAADLHTFAVAAQALG</sequence>
<comment type="caution">
    <text evidence="3">The sequence shown here is derived from an EMBL/GenBank/DDBJ whole genome shotgun (WGS) entry which is preliminary data.</text>
</comment>
<feature type="domain" description="N-acetyltransferase" evidence="1">
    <location>
        <begin position="15"/>
        <end position="154"/>
    </location>
</feature>
<dbReference type="InterPro" id="IPR052729">
    <property type="entry name" value="Acyl/Acetyltrans_Enzymes"/>
</dbReference>
<dbReference type="AlphaFoldDB" id="A0AAQ1GP26"/>
<organism evidence="3 4">
    <name type="scientific">Paraburkholderia tropica</name>
    <dbReference type="NCBI Taxonomy" id="92647"/>
    <lineage>
        <taxon>Bacteria</taxon>
        <taxon>Pseudomonadati</taxon>
        <taxon>Pseudomonadota</taxon>
        <taxon>Betaproteobacteria</taxon>
        <taxon>Burkholderiales</taxon>
        <taxon>Burkholderiaceae</taxon>
        <taxon>Paraburkholderia</taxon>
    </lineage>
</organism>
<accession>A0AAQ1GP26</accession>
<dbReference type="RefSeq" id="WP_074987633.1">
    <property type="nucleotide sequence ID" value="NZ_CADFGN010000008.1"/>
</dbReference>
<evidence type="ECO:0000259" key="1">
    <source>
        <dbReference type="PROSITE" id="PS51186"/>
    </source>
</evidence>
<dbReference type="EMBL" id="QJJV01000043">
    <property type="protein sequence ID" value="PXX05210.1"/>
    <property type="molecule type" value="Genomic_DNA"/>
</dbReference>
<dbReference type="Pfam" id="PF18014">
    <property type="entry name" value="Acetyltransf_18"/>
    <property type="match status" value="1"/>
</dbReference>
<evidence type="ECO:0000313" key="5">
    <source>
        <dbReference type="Proteomes" id="UP000247515"/>
    </source>
</evidence>
<protein>
    <recommendedName>
        <fullName evidence="1">N-acetyltransferase domain-containing protein</fullName>
    </recommendedName>
</protein>
<dbReference type="InterPro" id="IPR000182">
    <property type="entry name" value="GNAT_dom"/>
</dbReference>
<name>A0AAQ1GP26_9BURK</name>
<proteinExistence type="predicted"/>